<dbReference type="Proteomes" id="UP000534286">
    <property type="component" value="Unassembled WGS sequence"/>
</dbReference>
<dbReference type="AlphaFoldDB" id="A0A7W7RPU0"/>
<evidence type="ECO:0000313" key="2">
    <source>
        <dbReference type="Proteomes" id="UP000534286"/>
    </source>
</evidence>
<sequence>MWQIARSRRAQIQREATTIRMRGQREGFPLERIVTALRSNLPELSPLEAWRLALGWSRTQAVAQVADVYLADGLKPPALSEAMLCRFEHGPDRPGPEYATMLARAYGAHLDQLGLRRRCVCGYSEVRYGHPYEAHPEWAPVLLPGVELMTTASGLPAVRESLRLALLDAPHGSPLVVELAEAAVEHYALNYSRHAPSVLFDEVHAARGLLGEALAAPADGVTGVELRRAAGWLSALLGNLAFHLADRSGARAHLAVAASFGDRVGDDRLVAWTLGAQSMVARHRHDLPAALTYAQVGAERAPTPLVRAQLLGWAVLPSLAQAGQAADAERALSEATSALAADSAGGAPGRFGFDAPELDLHESEAWLALGHTDRAVARAEASATGCVPHTPGWAAATLVLAQAEAPARPEDAAFRALDVLERIPADRLRSTARDRLRVLVTALGGADIASVRDLHERVRTLPPPIDIHGRGITA</sequence>
<evidence type="ECO:0008006" key="3">
    <source>
        <dbReference type="Google" id="ProtNLM"/>
    </source>
</evidence>
<keyword evidence="2" id="KW-1185">Reference proteome</keyword>
<dbReference type="CDD" id="cd00093">
    <property type="entry name" value="HTH_XRE"/>
    <property type="match status" value="1"/>
</dbReference>
<dbReference type="RefSeq" id="WP_184752248.1">
    <property type="nucleotide sequence ID" value="NZ_BAABEK010000084.1"/>
</dbReference>
<gene>
    <name evidence="1" type="ORF">FHR32_000277</name>
</gene>
<comment type="caution">
    <text evidence="1">The sequence shown here is derived from an EMBL/GenBank/DDBJ whole genome shotgun (WGS) entry which is preliminary data.</text>
</comment>
<organism evidence="1 2">
    <name type="scientific">Streptosporangium album</name>
    <dbReference type="NCBI Taxonomy" id="47479"/>
    <lineage>
        <taxon>Bacteria</taxon>
        <taxon>Bacillati</taxon>
        <taxon>Actinomycetota</taxon>
        <taxon>Actinomycetes</taxon>
        <taxon>Streptosporangiales</taxon>
        <taxon>Streptosporangiaceae</taxon>
        <taxon>Streptosporangium</taxon>
    </lineage>
</organism>
<name>A0A7W7RPU0_9ACTN</name>
<dbReference type="EMBL" id="JACHJU010000001">
    <property type="protein sequence ID" value="MBB4935972.1"/>
    <property type="molecule type" value="Genomic_DNA"/>
</dbReference>
<dbReference type="InterPro" id="IPR001387">
    <property type="entry name" value="Cro/C1-type_HTH"/>
</dbReference>
<accession>A0A7W7RPU0</accession>
<proteinExistence type="predicted"/>
<protein>
    <recommendedName>
        <fullName evidence="3">Twin-arginine translocation pathway signal</fullName>
    </recommendedName>
</protein>
<evidence type="ECO:0000313" key="1">
    <source>
        <dbReference type="EMBL" id="MBB4935972.1"/>
    </source>
</evidence>
<reference evidence="1 2" key="1">
    <citation type="submission" date="2020-08" db="EMBL/GenBank/DDBJ databases">
        <title>Sequencing the genomes of 1000 actinobacteria strains.</title>
        <authorList>
            <person name="Klenk H.-P."/>
        </authorList>
    </citation>
    <scope>NUCLEOTIDE SEQUENCE [LARGE SCALE GENOMIC DNA]</scope>
    <source>
        <strain evidence="1 2">DSM 43023</strain>
    </source>
</reference>